<feature type="domain" description="F-box associated beta-propeller type 3" evidence="1">
    <location>
        <begin position="7"/>
        <end position="105"/>
    </location>
</feature>
<organism evidence="2 3">
    <name type="scientific">Cardamine amara subsp. amara</name>
    <dbReference type="NCBI Taxonomy" id="228776"/>
    <lineage>
        <taxon>Eukaryota</taxon>
        <taxon>Viridiplantae</taxon>
        <taxon>Streptophyta</taxon>
        <taxon>Embryophyta</taxon>
        <taxon>Tracheophyta</taxon>
        <taxon>Spermatophyta</taxon>
        <taxon>Magnoliopsida</taxon>
        <taxon>eudicotyledons</taxon>
        <taxon>Gunneridae</taxon>
        <taxon>Pentapetalae</taxon>
        <taxon>rosids</taxon>
        <taxon>malvids</taxon>
        <taxon>Brassicales</taxon>
        <taxon>Brassicaceae</taxon>
        <taxon>Cardamineae</taxon>
        <taxon>Cardamine</taxon>
    </lineage>
</organism>
<gene>
    <name evidence="2" type="ORF">V5N11_019683</name>
</gene>
<accession>A0ABD0ZM43</accession>
<evidence type="ECO:0000259" key="1">
    <source>
        <dbReference type="Pfam" id="PF08268"/>
    </source>
</evidence>
<dbReference type="Proteomes" id="UP001558713">
    <property type="component" value="Unassembled WGS sequence"/>
</dbReference>
<keyword evidence="3" id="KW-1185">Reference proteome</keyword>
<dbReference type="Pfam" id="PF08268">
    <property type="entry name" value="FBA_3"/>
    <property type="match status" value="1"/>
</dbReference>
<dbReference type="EMBL" id="JBANAX010000722">
    <property type="protein sequence ID" value="KAL1195657.1"/>
    <property type="molecule type" value="Genomic_DNA"/>
</dbReference>
<dbReference type="InterPro" id="IPR013187">
    <property type="entry name" value="F-box-assoc_dom_typ3"/>
</dbReference>
<reference evidence="2 3" key="1">
    <citation type="submission" date="2024-04" db="EMBL/GenBank/DDBJ databases">
        <title>Genome assembly C_amara_ONT_v2.</title>
        <authorList>
            <person name="Yant L."/>
            <person name="Moore C."/>
            <person name="Slenker M."/>
        </authorList>
    </citation>
    <scope>NUCLEOTIDE SEQUENCE [LARGE SCALE GENOMIC DNA]</scope>
    <source>
        <tissue evidence="2">Leaf</tissue>
    </source>
</reference>
<dbReference type="AlphaFoldDB" id="A0ABD0ZM43"/>
<protein>
    <submittedName>
        <fullName evidence="2">F-box protein</fullName>
    </submittedName>
</protein>
<evidence type="ECO:0000313" key="3">
    <source>
        <dbReference type="Proteomes" id="UP001558713"/>
    </source>
</evidence>
<comment type="caution">
    <text evidence="2">The sequence shown here is derived from an EMBL/GenBank/DDBJ whole genome shotgun (WGS) entry which is preliminary data.</text>
</comment>
<evidence type="ECO:0000313" key="2">
    <source>
        <dbReference type="EMBL" id="KAL1195657.1"/>
    </source>
</evidence>
<name>A0ABD0ZM43_CARAN</name>
<sequence>MSSFDADQDLTIPAMRGYASNDVFHGLMCFINGAKVQIYNTTTRQLVVLPDIEESSIIGKDHKIKKIMCHIGHDPVHDQYKVVCKAVRESEEEVGDYMVMSEHWVEEMDQLDGKIYHADLHHIFL</sequence>
<proteinExistence type="predicted"/>